<dbReference type="Proteomes" id="UP000308430">
    <property type="component" value="Unassembled WGS sequence"/>
</dbReference>
<comment type="caution">
    <text evidence="1">The sequence shown here is derived from an EMBL/GenBank/DDBJ whole genome shotgun (WGS) entry which is preliminary data.</text>
</comment>
<protein>
    <submittedName>
        <fullName evidence="1">Uncharacterized protein</fullName>
    </submittedName>
</protein>
<evidence type="ECO:0000313" key="2">
    <source>
        <dbReference type="Proteomes" id="UP000308430"/>
    </source>
</evidence>
<dbReference type="EMBL" id="SSOC01000005">
    <property type="protein sequence ID" value="THF63845.1"/>
    <property type="molecule type" value="Genomic_DNA"/>
</dbReference>
<reference evidence="1 2" key="1">
    <citation type="submission" date="2019-04" db="EMBL/GenBank/DDBJ databases">
        <title>Azoarcus nasutitermitis sp. nov. isolated from termite nest.</title>
        <authorList>
            <person name="Lin S.-Y."/>
            <person name="Hameed A."/>
            <person name="Hsu Y.-H."/>
            <person name="Young C.-C."/>
        </authorList>
    </citation>
    <scope>NUCLEOTIDE SEQUENCE [LARGE SCALE GENOMIC DNA]</scope>
    <source>
        <strain evidence="1 2">CC-YHH838</strain>
    </source>
</reference>
<accession>A0A4S4AX32</accession>
<dbReference type="AlphaFoldDB" id="A0A4S4AX32"/>
<keyword evidence="2" id="KW-1185">Reference proteome</keyword>
<dbReference type="RefSeq" id="WP_136349006.1">
    <property type="nucleotide sequence ID" value="NZ_SSOC01000005.1"/>
</dbReference>
<evidence type="ECO:0000313" key="1">
    <source>
        <dbReference type="EMBL" id="THF63845.1"/>
    </source>
</evidence>
<organism evidence="1 2">
    <name type="scientific">Pseudothauera nasutitermitis</name>
    <dbReference type="NCBI Taxonomy" id="2565930"/>
    <lineage>
        <taxon>Bacteria</taxon>
        <taxon>Pseudomonadati</taxon>
        <taxon>Pseudomonadota</taxon>
        <taxon>Betaproteobacteria</taxon>
        <taxon>Rhodocyclales</taxon>
        <taxon>Zoogloeaceae</taxon>
        <taxon>Pseudothauera</taxon>
    </lineage>
</organism>
<sequence length="182" mass="19264">MIIQSGYGIQAYASSIRTAVQQQNSAALQLSSTDSSKNAERVTLSSQGKELAASENGAAAARTPGQEWMLQAARSSPQTAAKLASDMAYIPSGILYDIRDSVENGGPIRLAGSGRVVDDAFKSQFESEAAVIDAQRRALYEAETAKGTDPVQILTMMIDFTNAQSQSYLEGSGWGYRGSSAP</sequence>
<gene>
    <name evidence="1" type="ORF">E6C76_14795</name>
</gene>
<proteinExistence type="predicted"/>
<dbReference type="OrthoDB" id="9204742at2"/>
<name>A0A4S4AX32_9RHOO</name>